<comment type="caution">
    <text evidence="1">The sequence shown here is derived from an EMBL/GenBank/DDBJ whole genome shotgun (WGS) entry which is preliminary data.</text>
</comment>
<dbReference type="Proteomes" id="UP000663838">
    <property type="component" value="Unassembled WGS sequence"/>
</dbReference>
<sequence>PQPQRYKYGDCDMYLISLYRCCITSAEYEVFSALQYASFHKIGYTGNAQ</sequence>
<name>A0A820TDK8_9BILA</name>
<evidence type="ECO:0000313" key="1">
    <source>
        <dbReference type="EMBL" id="CAF4468465.1"/>
    </source>
</evidence>
<accession>A0A820TDK8</accession>
<reference evidence="1" key="1">
    <citation type="submission" date="2021-02" db="EMBL/GenBank/DDBJ databases">
        <authorList>
            <person name="Nowell W R."/>
        </authorList>
    </citation>
    <scope>NUCLEOTIDE SEQUENCE</scope>
</reference>
<gene>
    <name evidence="1" type="ORF">TOA249_LOCUS735</name>
</gene>
<feature type="non-terminal residue" evidence="1">
    <location>
        <position position="1"/>
    </location>
</feature>
<evidence type="ECO:0000313" key="2">
    <source>
        <dbReference type="Proteomes" id="UP000663838"/>
    </source>
</evidence>
<protein>
    <submittedName>
        <fullName evidence="1">Uncharacterized protein</fullName>
    </submittedName>
</protein>
<dbReference type="EMBL" id="CAJOBS010000017">
    <property type="protein sequence ID" value="CAF4468465.1"/>
    <property type="molecule type" value="Genomic_DNA"/>
</dbReference>
<dbReference type="AlphaFoldDB" id="A0A820TDK8"/>
<proteinExistence type="predicted"/>
<organism evidence="1 2">
    <name type="scientific">Rotaria socialis</name>
    <dbReference type="NCBI Taxonomy" id="392032"/>
    <lineage>
        <taxon>Eukaryota</taxon>
        <taxon>Metazoa</taxon>
        <taxon>Spiralia</taxon>
        <taxon>Gnathifera</taxon>
        <taxon>Rotifera</taxon>
        <taxon>Eurotatoria</taxon>
        <taxon>Bdelloidea</taxon>
        <taxon>Philodinida</taxon>
        <taxon>Philodinidae</taxon>
        <taxon>Rotaria</taxon>
    </lineage>
</organism>